<dbReference type="Pfam" id="PF18787">
    <property type="entry name" value="CRM1_repeat_3"/>
    <property type="match status" value="1"/>
</dbReference>
<protein>
    <submittedName>
        <fullName evidence="10">Importin N-terminal domain-containing protein</fullName>
    </submittedName>
</protein>
<dbReference type="GO" id="GO:0005634">
    <property type="term" value="C:nucleus"/>
    <property type="evidence" value="ECO:0007669"/>
    <property type="project" value="UniProtKB-SubCell"/>
</dbReference>
<dbReference type="InterPro" id="IPR013598">
    <property type="entry name" value="Exportin-1/Importin-b-like"/>
</dbReference>
<dbReference type="InterPro" id="IPR041123">
    <property type="entry name" value="CRM1_repeat"/>
</dbReference>
<dbReference type="InterPro" id="IPR041235">
    <property type="entry name" value="Exp1_repeat_2"/>
</dbReference>
<dbReference type="InterPro" id="IPR040485">
    <property type="entry name" value="XPO1_repeat_3"/>
</dbReference>
<evidence type="ECO:0000256" key="4">
    <source>
        <dbReference type="ARBA" id="ARBA00022927"/>
    </source>
</evidence>
<feature type="domain" description="Exportin-1 C-terminal" evidence="8">
    <location>
        <begin position="798"/>
        <end position="1145"/>
    </location>
</feature>
<dbReference type="PANTHER" id="PTHR11223">
    <property type="entry name" value="EXPORTIN 1/5"/>
    <property type="match status" value="1"/>
</dbReference>
<proteinExistence type="inferred from homology"/>
<evidence type="ECO:0000313" key="9">
    <source>
        <dbReference type="Proteomes" id="UP000036681"/>
    </source>
</evidence>
<keyword evidence="4" id="KW-0653">Protein transport</keyword>
<dbReference type="Pfam" id="PF18784">
    <property type="entry name" value="CRM1_repeat_2"/>
    <property type="match status" value="1"/>
</dbReference>
<feature type="domain" description="Importin N-terminal" evidence="7">
    <location>
        <begin position="62"/>
        <end position="155"/>
    </location>
</feature>
<dbReference type="InterPro" id="IPR014877">
    <property type="entry name" value="XPO1_C_dom"/>
</dbReference>
<dbReference type="SUPFAM" id="SSF48371">
    <property type="entry name" value="ARM repeat"/>
    <property type="match status" value="2"/>
</dbReference>
<dbReference type="Pfam" id="PF18777">
    <property type="entry name" value="CRM1_repeat"/>
    <property type="match status" value="1"/>
</dbReference>
<evidence type="ECO:0000256" key="1">
    <source>
        <dbReference type="ARBA" id="ARBA00004123"/>
    </source>
</evidence>
<dbReference type="WBParaSite" id="ALUE_0000940501-mRNA-1">
    <property type="protein sequence ID" value="ALUE_0000940501-mRNA-1"/>
    <property type="gene ID" value="ALUE_0000940501"/>
</dbReference>
<dbReference type="InterPro" id="IPR016024">
    <property type="entry name" value="ARM-type_fold"/>
</dbReference>
<dbReference type="InterPro" id="IPR011989">
    <property type="entry name" value="ARM-like"/>
</dbReference>
<evidence type="ECO:0000256" key="2">
    <source>
        <dbReference type="ARBA" id="ARBA00009466"/>
    </source>
</evidence>
<name>A0A9J2PHD0_ASCLU</name>
<evidence type="ECO:0000256" key="6">
    <source>
        <dbReference type="SAM" id="MobiDB-lite"/>
    </source>
</evidence>
<dbReference type="GO" id="GO:0006611">
    <property type="term" value="P:protein export from nucleus"/>
    <property type="evidence" value="ECO:0007669"/>
    <property type="project" value="InterPro"/>
</dbReference>
<dbReference type="SMART" id="SM01102">
    <property type="entry name" value="CRM1_C"/>
    <property type="match status" value="1"/>
</dbReference>
<evidence type="ECO:0000313" key="10">
    <source>
        <dbReference type="WBParaSite" id="ALUE_0000940501-mRNA-1"/>
    </source>
</evidence>
<dbReference type="GO" id="GO:0031267">
    <property type="term" value="F:small GTPase binding"/>
    <property type="evidence" value="ECO:0007669"/>
    <property type="project" value="InterPro"/>
</dbReference>
<dbReference type="AlphaFoldDB" id="A0A9J2PHD0"/>
<evidence type="ECO:0000256" key="5">
    <source>
        <dbReference type="ARBA" id="ARBA00023242"/>
    </source>
</evidence>
<comment type="subcellular location">
    <subcellularLocation>
        <location evidence="1">Nucleus</location>
    </subcellularLocation>
</comment>
<evidence type="ECO:0000256" key="3">
    <source>
        <dbReference type="ARBA" id="ARBA00022448"/>
    </source>
</evidence>
<feature type="region of interest" description="Disordered" evidence="6">
    <location>
        <begin position="1163"/>
        <end position="1186"/>
    </location>
</feature>
<dbReference type="InterPro" id="IPR001494">
    <property type="entry name" value="Importin-beta_N"/>
</dbReference>
<dbReference type="Gene3D" id="1.25.10.10">
    <property type="entry name" value="Leucine-rich Repeat Variant"/>
    <property type="match status" value="1"/>
</dbReference>
<dbReference type="GO" id="GO:0005737">
    <property type="term" value="C:cytoplasm"/>
    <property type="evidence" value="ECO:0007669"/>
    <property type="project" value="TreeGrafter"/>
</dbReference>
<dbReference type="InterPro" id="IPR045065">
    <property type="entry name" value="XPO1/5"/>
</dbReference>
<dbReference type="Pfam" id="PF03810">
    <property type="entry name" value="IBN_N"/>
    <property type="match status" value="1"/>
</dbReference>
<dbReference type="GO" id="GO:0000056">
    <property type="term" value="P:ribosomal small subunit export from nucleus"/>
    <property type="evidence" value="ECO:0007669"/>
    <property type="project" value="TreeGrafter"/>
</dbReference>
<dbReference type="PANTHER" id="PTHR11223:SF2">
    <property type="entry name" value="EXPORTIN-1"/>
    <property type="match status" value="1"/>
</dbReference>
<comment type="similarity">
    <text evidence="2">Belongs to the exportin family.</text>
</comment>
<evidence type="ECO:0000259" key="8">
    <source>
        <dbReference type="SMART" id="SM01102"/>
    </source>
</evidence>
<reference evidence="10" key="1">
    <citation type="submission" date="2023-03" db="UniProtKB">
        <authorList>
            <consortium name="WormBaseParasite"/>
        </authorList>
    </citation>
    <scope>IDENTIFICATION</scope>
</reference>
<dbReference type="Proteomes" id="UP000036681">
    <property type="component" value="Unplaced"/>
</dbReference>
<organism evidence="9 10">
    <name type="scientific">Ascaris lumbricoides</name>
    <name type="common">Giant roundworm</name>
    <dbReference type="NCBI Taxonomy" id="6252"/>
    <lineage>
        <taxon>Eukaryota</taxon>
        <taxon>Metazoa</taxon>
        <taxon>Ecdysozoa</taxon>
        <taxon>Nematoda</taxon>
        <taxon>Chromadorea</taxon>
        <taxon>Rhabditida</taxon>
        <taxon>Spirurina</taxon>
        <taxon>Ascaridomorpha</taxon>
        <taxon>Ascaridoidea</taxon>
        <taxon>Ascarididae</taxon>
        <taxon>Ascaris</taxon>
    </lineage>
</organism>
<sequence>MVEFAHEFSQGYVDSIAMTMMTVAALQKAAKSLLSSEKTDVPLLDQVVNVMNRSTGETQQLASKILTELKEQEGSWMRVDGILQFSQLVQTKYYALQILESLIQTRWKTLPREQARVCFIFALYLICKSLCFCQNIHLYWLLAGIKSFIVELVIKISSDEITDPQIKTYLQKLNLVLVQIVKQEWPKHWPTFMTDIVGASKVNDNLCLNNMIVLRLLSEEVFDFDAEMTQAKAHHLKKTFCGEFQAVFTLCHAVMHISLELHQETSENAALVEATLQTLYRFLSWIPVGYIFETNIIDLLTQKFLGVQMFRCVTVQCLTEIAALSVVQMERNEGYIERVISMLKHSMLQVMSIIDPSVDLADAYKRGTDADQKFIANLAQYLGTFLKENAPIVEVLEETDANTDLKRAHQMALQYLLKISMVEDVEIFKVCLDYWNWLCAELYREFPFQIDRPLISSFPLLNPTQQEPPRRALYNSVLSDLRLVMISRMAKPEEVLVVENEQGEVVRELIKDTDSITLYKTMRETLVDESRSFPVYLTHLDYKDTEMKMTEKLQNQVNGREWSWKNLNTAKNINLHKSKVHDRTVLCWEIGSISGAMMEEDEKRFLVTVIRDLLGLCEQKRGKDNKSVIASNVMYVVGQYPRFLRAHWKFLKTVINKLFEFMHETHEGVQDMACDTFIKVAHKCRRHFVVIQAGEANPFIDDILGGLSSIICDLSPPQVHVFYEAVGCLISAQNDPPIRECLIERLMQLPNSIWEEIILHASQDINIMKDAEVVKNIANILKTNVAACRSIGSPFICQLSKIYLDMLNVYKVTSENISSAVLENGEDVLKQPLLKSMRAVKREILTLISTWVAKAEDTSASYCRFWHFLINAIFEVVLESFVPPLFDAVLFDYQRNCPAAREPKVLSLLSIIVTQLHSSINCEVIRILDAVFTCTLEMINRDMEEYPEHRINFFKLLYALNHECFDVFVALPPQLFRLIVDAVVWAFKHSMRNFAEIGLDILKDMLSQFAIYPDRVKAHAFYKTFYVEILVHVLSVVTDRNQIKIAGFTYYADILCSLFTTAEFAIAEPLNPPQSNVDYIYQHISETFAQAFPNLTQCVMIMVEMQNFRDQIRVTIKGFFSFNKDTVKMKNHLRDFLVQIKEQIGEDTSDLFIEEREQEIQNAQNAKNEVPGMMNPNDINDDDLMK</sequence>
<dbReference type="Pfam" id="PF08389">
    <property type="entry name" value="Xpo1"/>
    <property type="match status" value="1"/>
</dbReference>
<dbReference type="GO" id="GO:0000055">
    <property type="term" value="P:ribosomal large subunit export from nucleus"/>
    <property type="evidence" value="ECO:0007669"/>
    <property type="project" value="TreeGrafter"/>
</dbReference>
<accession>A0A9J2PHD0</accession>
<evidence type="ECO:0000259" key="7">
    <source>
        <dbReference type="SMART" id="SM00913"/>
    </source>
</evidence>
<keyword evidence="5" id="KW-0539">Nucleus</keyword>
<dbReference type="Pfam" id="PF08767">
    <property type="entry name" value="CRM1_C"/>
    <property type="match status" value="1"/>
</dbReference>
<dbReference type="SMART" id="SM00913">
    <property type="entry name" value="IBN_N"/>
    <property type="match status" value="1"/>
</dbReference>
<keyword evidence="3" id="KW-0813">Transport</keyword>
<dbReference type="FunFam" id="1.25.10.10:FF:000022">
    <property type="entry name" value="protein EXPORTIN 1A"/>
    <property type="match status" value="1"/>
</dbReference>
<keyword evidence="9" id="KW-1185">Reference proteome</keyword>
<dbReference type="GO" id="GO:0005049">
    <property type="term" value="F:nuclear export signal receptor activity"/>
    <property type="evidence" value="ECO:0007669"/>
    <property type="project" value="InterPro"/>
</dbReference>